<feature type="transmembrane region" description="Helical" evidence="7">
    <location>
        <begin position="6"/>
        <end position="24"/>
    </location>
</feature>
<evidence type="ECO:0000313" key="10">
    <source>
        <dbReference type="Proteomes" id="UP000634919"/>
    </source>
</evidence>
<feature type="transmembrane region" description="Helical" evidence="7">
    <location>
        <begin position="81"/>
        <end position="99"/>
    </location>
</feature>
<evidence type="ECO:0000313" key="9">
    <source>
        <dbReference type="EMBL" id="MBD7959939.1"/>
    </source>
</evidence>
<protein>
    <submittedName>
        <fullName evidence="9">Type II secretion system F family protein</fullName>
    </submittedName>
</protein>
<gene>
    <name evidence="9" type="ORF">H9646_05560</name>
</gene>
<comment type="subcellular location">
    <subcellularLocation>
        <location evidence="1">Cell membrane</location>
        <topology evidence="1">Multi-pass membrane protein</topology>
    </subcellularLocation>
</comment>
<evidence type="ECO:0000256" key="6">
    <source>
        <dbReference type="SAM" id="Coils"/>
    </source>
</evidence>
<evidence type="ECO:0000256" key="3">
    <source>
        <dbReference type="ARBA" id="ARBA00022692"/>
    </source>
</evidence>
<organism evidence="9 10">
    <name type="scientific">Comamonas avium</name>
    <dbReference type="NCBI Taxonomy" id="2762231"/>
    <lineage>
        <taxon>Bacteria</taxon>
        <taxon>Pseudomonadati</taxon>
        <taxon>Pseudomonadota</taxon>
        <taxon>Betaproteobacteria</taxon>
        <taxon>Burkholderiales</taxon>
        <taxon>Comamonadaceae</taxon>
        <taxon>Comamonas</taxon>
    </lineage>
</organism>
<dbReference type="Proteomes" id="UP000634919">
    <property type="component" value="Unassembled WGS sequence"/>
</dbReference>
<feature type="domain" description="Type II secretion system protein GspF" evidence="8">
    <location>
        <begin position="137"/>
        <end position="263"/>
    </location>
</feature>
<keyword evidence="2" id="KW-1003">Cell membrane</keyword>
<feature type="transmembrane region" description="Helical" evidence="7">
    <location>
        <begin position="105"/>
        <end position="123"/>
    </location>
</feature>
<evidence type="ECO:0000259" key="8">
    <source>
        <dbReference type="Pfam" id="PF00482"/>
    </source>
</evidence>
<feature type="transmembrane region" description="Helical" evidence="7">
    <location>
        <begin position="248"/>
        <end position="269"/>
    </location>
</feature>
<keyword evidence="4 7" id="KW-1133">Transmembrane helix</keyword>
<name>A0ABR8SA26_9BURK</name>
<keyword evidence="3 7" id="KW-0812">Transmembrane</keyword>
<evidence type="ECO:0000256" key="5">
    <source>
        <dbReference type="ARBA" id="ARBA00023136"/>
    </source>
</evidence>
<evidence type="ECO:0000256" key="1">
    <source>
        <dbReference type="ARBA" id="ARBA00004651"/>
    </source>
</evidence>
<dbReference type="EMBL" id="JACSQK010000003">
    <property type="protein sequence ID" value="MBD7959939.1"/>
    <property type="molecule type" value="Genomic_DNA"/>
</dbReference>
<reference evidence="9 10" key="1">
    <citation type="submission" date="2020-08" db="EMBL/GenBank/DDBJ databases">
        <title>A Genomic Blueprint of the Chicken Gut Microbiome.</title>
        <authorList>
            <person name="Gilroy R."/>
            <person name="Ravi A."/>
            <person name="Getino M."/>
            <person name="Pursley I."/>
            <person name="Horton D.L."/>
            <person name="Alikhan N.-F."/>
            <person name="Baker D."/>
            <person name="Gharbi K."/>
            <person name="Hall N."/>
            <person name="Watson M."/>
            <person name="Adriaenssens E.M."/>
            <person name="Foster-Nyarko E."/>
            <person name="Jarju S."/>
            <person name="Secka A."/>
            <person name="Antonio M."/>
            <person name="Oren A."/>
            <person name="Chaudhuri R."/>
            <person name="La Ragione R.M."/>
            <person name="Hildebrand F."/>
            <person name="Pallen M.J."/>
        </authorList>
    </citation>
    <scope>NUCLEOTIDE SEQUENCE [LARGE SCALE GENOMIC DNA]</scope>
    <source>
        <strain evidence="9 10">Sa2CVA6</strain>
    </source>
</reference>
<proteinExistence type="predicted"/>
<keyword evidence="6" id="KW-0175">Coiled coil</keyword>
<dbReference type="PANTHER" id="PTHR35007:SF1">
    <property type="entry name" value="PILUS ASSEMBLY PROTEIN"/>
    <property type="match status" value="1"/>
</dbReference>
<sequence length="305" mass="33528">MSNLAWISMACLLLAAGIGLFGYAQHKQNVQLISQRVQRVLDAEPTLVLPAALDKEQQQKRHEWLQFVPPWVQQAFSPRQWVLIALTTLCATGLVAWMASLGIAAIVPLLVLGIALFAAWLRWQRLRARVVQQLPSFIDGMVRMVVLGHATQSAFVMATAAAKEPLACIVVKAAAFTKAGMPIDQALQAATRELKLNEFNLLAAILQVGGRFGGRVDHLLERVAHLMRDREQADRELKALSAEVRVSAWVLSLLPVVVGGVIIVLNASYFMKMWDDPSGKWLALVSLGLQVLGSVVLYRLANLDD</sequence>
<evidence type="ECO:0000256" key="4">
    <source>
        <dbReference type="ARBA" id="ARBA00022989"/>
    </source>
</evidence>
<evidence type="ECO:0000256" key="2">
    <source>
        <dbReference type="ARBA" id="ARBA00022475"/>
    </source>
</evidence>
<accession>A0ABR8SA26</accession>
<dbReference type="InterPro" id="IPR018076">
    <property type="entry name" value="T2SS_GspF_dom"/>
</dbReference>
<dbReference type="PANTHER" id="PTHR35007">
    <property type="entry name" value="INTEGRAL MEMBRANE PROTEIN-RELATED"/>
    <property type="match status" value="1"/>
</dbReference>
<keyword evidence="5 7" id="KW-0472">Membrane</keyword>
<feature type="transmembrane region" description="Helical" evidence="7">
    <location>
        <begin position="281"/>
        <end position="301"/>
    </location>
</feature>
<feature type="coiled-coil region" evidence="6">
    <location>
        <begin position="216"/>
        <end position="243"/>
    </location>
</feature>
<keyword evidence="10" id="KW-1185">Reference proteome</keyword>
<dbReference type="Pfam" id="PF00482">
    <property type="entry name" value="T2SSF"/>
    <property type="match status" value="1"/>
</dbReference>
<dbReference type="RefSeq" id="WP_191722363.1">
    <property type="nucleotide sequence ID" value="NZ_JACSQK010000003.1"/>
</dbReference>
<comment type="caution">
    <text evidence="9">The sequence shown here is derived from an EMBL/GenBank/DDBJ whole genome shotgun (WGS) entry which is preliminary data.</text>
</comment>
<evidence type="ECO:0000256" key="7">
    <source>
        <dbReference type="SAM" id="Phobius"/>
    </source>
</evidence>